<evidence type="ECO:0000259" key="2">
    <source>
        <dbReference type="Pfam" id="PF01575"/>
    </source>
</evidence>
<dbReference type="AlphaFoldDB" id="A0AAE3ZH36"/>
<evidence type="ECO:0000313" key="3">
    <source>
        <dbReference type="EMBL" id="MDR7303975.1"/>
    </source>
</evidence>
<organism evidence="3 4">
    <name type="scientific">Haloactinomyces albus</name>
    <dbReference type="NCBI Taxonomy" id="1352928"/>
    <lineage>
        <taxon>Bacteria</taxon>
        <taxon>Bacillati</taxon>
        <taxon>Actinomycetota</taxon>
        <taxon>Actinomycetes</taxon>
        <taxon>Actinopolysporales</taxon>
        <taxon>Actinopolysporaceae</taxon>
        <taxon>Haloactinomyces</taxon>
    </lineage>
</organism>
<evidence type="ECO:0000256" key="1">
    <source>
        <dbReference type="ARBA" id="ARBA00005254"/>
    </source>
</evidence>
<feature type="domain" description="MaoC-like" evidence="2">
    <location>
        <begin position="20"/>
        <end position="107"/>
    </location>
</feature>
<comment type="similarity">
    <text evidence="1">Belongs to the enoyl-CoA hydratase/isomerase family.</text>
</comment>
<proteinExistence type="inferred from homology"/>
<gene>
    <name evidence="3" type="ORF">JOF55_004156</name>
</gene>
<dbReference type="SUPFAM" id="SSF54637">
    <property type="entry name" value="Thioesterase/thiol ester dehydrase-isomerase"/>
    <property type="match status" value="1"/>
</dbReference>
<reference evidence="3" key="1">
    <citation type="submission" date="2023-07" db="EMBL/GenBank/DDBJ databases">
        <title>Sequencing the genomes of 1000 actinobacteria strains.</title>
        <authorList>
            <person name="Klenk H.-P."/>
        </authorList>
    </citation>
    <scope>NUCLEOTIDE SEQUENCE</scope>
    <source>
        <strain evidence="3">DSM 45977</strain>
    </source>
</reference>
<dbReference type="InterPro" id="IPR029069">
    <property type="entry name" value="HotDog_dom_sf"/>
</dbReference>
<comment type="caution">
    <text evidence="3">The sequence shown here is derived from an EMBL/GenBank/DDBJ whole genome shotgun (WGS) entry which is preliminary data.</text>
</comment>
<name>A0AAE3ZH36_9ACTN</name>
<dbReference type="RefSeq" id="WP_310276938.1">
    <property type="nucleotide sequence ID" value="NZ_JAVDXW010000001.1"/>
</dbReference>
<protein>
    <submittedName>
        <fullName evidence="3">Acyl dehydratase</fullName>
    </submittedName>
</protein>
<dbReference type="Gene3D" id="3.10.129.10">
    <property type="entry name" value="Hotdog Thioesterase"/>
    <property type="match status" value="1"/>
</dbReference>
<dbReference type="Proteomes" id="UP001180845">
    <property type="component" value="Unassembled WGS sequence"/>
</dbReference>
<keyword evidence="4" id="KW-1185">Reference proteome</keyword>
<dbReference type="Pfam" id="PF01575">
    <property type="entry name" value="MaoC_dehydratas"/>
    <property type="match status" value="1"/>
</dbReference>
<dbReference type="EMBL" id="JAVDXW010000001">
    <property type="protein sequence ID" value="MDR7303975.1"/>
    <property type="molecule type" value="Genomic_DNA"/>
</dbReference>
<accession>A0AAE3ZH36</accession>
<evidence type="ECO:0000313" key="4">
    <source>
        <dbReference type="Proteomes" id="UP001180845"/>
    </source>
</evidence>
<sequence>MTGIRVGDELPAYEVTSVSAEKMKTMSALMRDANPIHYDAEAVRALNLGDRVVNQGPLNQAYVVSMLGHWAGGVARVRAIRLRYLGNVFAEDTLRACGTVTAIRAEDGVTVADCDVHLDVVEGSRVLSGTAAVRIGD</sequence>
<dbReference type="InterPro" id="IPR002539">
    <property type="entry name" value="MaoC-like_dom"/>
</dbReference>